<organism evidence="1 2">
    <name type="scientific">Thalassospira lohafexi</name>
    <dbReference type="NCBI Taxonomy" id="744227"/>
    <lineage>
        <taxon>Bacteria</taxon>
        <taxon>Pseudomonadati</taxon>
        <taxon>Pseudomonadota</taxon>
        <taxon>Alphaproteobacteria</taxon>
        <taxon>Rhodospirillales</taxon>
        <taxon>Thalassospiraceae</taxon>
        <taxon>Thalassospira</taxon>
    </lineage>
</organism>
<dbReference type="Gene3D" id="3.40.1350.10">
    <property type="match status" value="1"/>
</dbReference>
<dbReference type="EMBL" id="NXGX01000006">
    <property type="protein sequence ID" value="PKR57422.1"/>
    <property type="molecule type" value="Genomic_DNA"/>
</dbReference>
<evidence type="ECO:0000313" key="2">
    <source>
        <dbReference type="Proteomes" id="UP000233332"/>
    </source>
</evidence>
<dbReference type="Pfam" id="PF06319">
    <property type="entry name" value="MmcB-like"/>
    <property type="match status" value="1"/>
</dbReference>
<keyword evidence="2" id="KW-1185">Reference proteome</keyword>
<evidence type="ECO:0000313" key="1">
    <source>
        <dbReference type="EMBL" id="PKR57422.1"/>
    </source>
</evidence>
<name>A0A2N3L3M1_9PROT</name>
<evidence type="ECO:0008006" key="3">
    <source>
        <dbReference type="Google" id="ProtNLM"/>
    </source>
</evidence>
<dbReference type="GO" id="GO:0003676">
    <property type="term" value="F:nucleic acid binding"/>
    <property type="evidence" value="ECO:0007669"/>
    <property type="project" value="InterPro"/>
</dbReference>
<sequence>MNTQTRPEITAEVTDGVCRLLYHHQMSCLTELRLGNGRRLDVLALGAKGELWAVEVKSSVADFKADQKWESYVEYCDRLFFAVPMDFPKELIPESVGLIVADRFEAAILRMPEEQKLSAARRKKLLISFGQTAAGRLGNTIGDNVFMP</sequence>
<dbReference type="RefSeq" id="WP_101303662.1">
    <property type="nucleotide sequence ID" value="NZ_NXGX01000006.1"/>
</dbReference>
<dbReference type="Proteomes" id="UP000233332">
    <property type="component" value="Unassembled WGS sequence"/>
</dbReference>
<proteinExistence type="predicted"/>
<protein>
    <recommendedName>
        <fullName evidence="3">DNA repair protein MmcB-related protein</fullName>
    </recommendedName>
</protein>
<dbReference type="InterPro" id="IPR011856">
    <property type="entry name" value="tRNA_endonuc-like_dom_sf"/>
</dbReference>
<dbReference type="PIRSF" id="PIRSF031796">
    <property type="entry name" value="UPC031796"/>
    <property type="match status" value="1"/>
</dbReference>
<accession>A0A2N3L3M1</accession>
<dbReference type="InterPro" id="IPR009394">
    <property type="entry name" value="MmcB-like"/>
</dbReference>
<dbReference type="AlphaFoldDB" id="A0A2N3L3M1"/>
<reference evidence="1 2" key="1">
    <citation type="submission" date="2017-09" db="EMBL/GenBank/DDBJ databases">
        <title>Biodiversity and function of Thalassospira species in the particle-attached aromatic-hydrocarbon-degrading consortia from the surface seawater of the China South Sea.</title>
        <authorList>
            <person name="Dong C."/>
            <person name="Lai Q."/>
            <person name="Shao Z."/>
        </authorList>
    </citation>
    <scope>NUCLEOTIDE SEQUENCE [LARGE SCALE GENOMIC DNA]</scope>
    <source>
        <strain evidence="1 2">139Z-12</strain>
    </source>
</reference>
<gene>
    <name evidence="1" type="ORF">COO92_15860</name>
</gene>
<comment type="caution">
    <text evidence="1">The sequence shown here is derived from an EMBL/GenBank/DDBJ whole genome shotgun (WGS) entry which is preliminary data.</text>
</comment>